<gene>
    <name evidence="12" type="ORF">SAMN05444420_10546</name>
</gene>
<keyword evidence="5 9" id="KW-0227">DNA damage</keyword>
<feature type="coiled-coil region" evidence="10">
    <location>
        <begin position="328"/>
        <end position="369"/>
    </location>
</feature>
<dbReference type="InterPro" id="IPR004604">
    <property type="entry name" value="DNA_recomb/repair_RecN"/>
</dbReference>
<evidence type="ECO:0000313" key="13">
    <source>
        <dbReference type="Proteomes" id="UP000182771"/>
    </source>
</evidence>
<dbReference type="OrthoDB" id="9806954at2"/>
<feature type="domain" description="RecF/RecN/SMC N-terminal" evidence="11">
    <location>
        <begin position="1"/>
        <end position="506"/>
    </location>
</feature>
<evidence type="ECO:0000256" key="8">
    <source>
        <dbReference type="ARBA" id="ARBA00033408"/>
    </source>
</evidence>
<reference evidence="12 13" key="1">
    <citation type="submission" date="2016-10" db="EMBL/GenBank/DDBJ databases">
        <authorList>
            <person name="Varghese N."/>
            <person name="Submissions S."/>
        </authorList>
    </citation>
    <scope>NUCLEOTIDE SEQUENCE [LARGE SCALE GENOMIC DNA]</scope>
    <source>
        <strain evidence="12 13">DSM 11449</strain>
    </source>
</reference>
<dbReference type="Pfam" id="PF02463">
    <property type="entry name" value="SMC_N"/>
    <property type="match status" value="1"/>
</dbReference>
<accession>A0A1H2XAC5</accession>
<keyword evidence="13" id="KW-1185">Reference proteome</keyword>
<dbReference type="InterPro" id="IPR027417">
    <property type="entry name" value="P-loop_NTPase"/>
</dbReference>
<evidence type="ECO:0000256" key="6">
    <source>
        <dbReference type="ARBA" id="ARBA00022840"/>
    </source>
</evidence>
<evidence type="ECO:0000256" key="7">
    <source>
        <dbReference type="ARBA" id="ARBA00023204"/>
    </source>
</evidence>
<dbReference type="CDD" id="cd03241">
    <property type="entry name" value="ABC_RecN"/>
    <property type="match status" value="2"/>
</dbReference>
<dbReference type="RefSeq" id="WP_016420894.1">
    <property type="nucleotide sequence ID" value="NZ_FNND01000005.1"/>
</dbReference>
<dbReference type="Proteomes" id="UP000182771">
    <property type="component" value="Unassembled WGS sequence"/>
</dbReference>
<dbReference type="InterPro" id="IPR003395">
    <property type="entry name" value="RecF/RecN/SMC_N"/>
</dbReference>
<keyword evidence="6" id="KW-0067">ATP-binding</keyword>
<comment type="function">
    <text evidence="1 9">May be involved in recombinational repair of damaged DNA.</text>
</comment>
<keyword evidence="4" id="KW-0547">Nucleotide-binding</keyword>
<evidence type="ECO:0000256" key="10">
    <source>
        <dbReference type="SAM" id="Coils"/>
    </source>
</evidence>
<dbReference type="GO" id="GO:0006281">
    <property type="term" value="P:DNA repair"/>
    <property type="evidence" value="ECO:0007669"/>
    <property type="project" value="UniProtKB-KW"/>
</dbReference>
<comment type="caution">
    <text evidence="12">The sequence shown here is derived from an EMBL/GenBank/DDBJ whole genome shotgun (WGS) entry which is preliminary data.</text>
</comment>
<dbReference type="PANTHER" id="PTHR11059:SF0">
    <property type="entry name" value="DNA REPAIR PROTEIN RECN"/>
    <property type="match status" value="1"/>
</dbReference>
<dbReference type="GeneID" id="85016734"/>
<dbReference type="Gene3D" id="3.40.50.300">
    <property type="entry name" value="P-loop containing nucleotide triphosphate hydrolases"/>
    <property type="match status" value="2"/>
</dbReference>
<organism evidence="12 13">
    <name type="scientific">Capnocytophaga granulosa</name>
    <dbReference type="NCBI Taxonomy" id="45242"/>
    <lineage>
        <taxon>Bacteria</taxon>
        <taxon>Pseudomonadati</taxon>
        <taxon>Bacteroidota</taxon>
        <taxon>Flavobacteriia</taxon>
        <taxon>Flavobacteriales</taxon>
        <taxon>Flavobacteriaceae</taxon>
        <taxon>Capnocytophaga</taxon>
    </lineage>
</organism>
<dbReference type="SUPFAM" id="SSF52540">
    <property type="entry name" value="P-loop containing nucleoside triphosphate hydrolases"/>
    <property type="match status" value="2"/>
</dbReference>
<evidence type="ECO:0000313" key="12">
    <source>
        <dbReference type="EMBL" id="SDW89777.1"/>
    </source>
</evidence>
<keyword evidence="7 9" id="KW-0234">DNA repair</keyword>
<evidence type="ECO:0000256" key="2">
    <source>
        <dbReference type="ARBA" id="ARBA00009441"/>
    </source>
</evidence>
<dbReference type="GO" id="GO:0006310">
    <property type="term" value="P:DNA recombination"/>
    <property type="evidence" value="ECO:0007669"/>
    <property type="project" value="InterPro"/>
</dbReference>
<evidence type="ECO:0000256" key="5">
    <source>
        <dbReference type="ARBA" id="ARBA00022763"/>
    </source>
</evidence>
<dbReference type="NCBIfam" id="TIGR00634">
    <property type="entry name" value="recN"/>
    <property type="match status" value="1"/>
</dbReference>
<dbReference type="EMBL" id="FNND01000005">
    <property type="protein sequence ID" value="SDW89777.1"/>
    <property type="molecule type" value="Genomic_DNA"/>
</dbReference>
<dbReference type="GO" id="GO:0005524">
    <property type="term" value="F:ATP binding"/>
    <property type="evidence" value="ECO:0007669"/>
    <property type="project" value="UniProtKB-KW"/>
</dbReference>
<name>A0A1H2XAC5_9FLAO</name>
<proteinExistence type="inferred from homology"/>
<dbReference type="GO" id="GO:0043590">
    <property type="term" value="C:bacterial nucleoid"/>
    <property type="evidence" value="ECO:0007669"/>
    <property type="project" value="TreeGrafter"/>
</dbReference>
<comment type="similarity">
    <text evidence="2 9">Belongs to the RecN family.</text>
</comment>
<keyword evidence="10" id="KW-0175">Coiled coil</keyword>
<sequence length="552" mass="62002">MLQSLAIKNFALIEDIKIHFSKGFTIITGETGSGKSILLDALALVLGRRADLSALRNKEEKCVVEAEFAIENYALADFFKQQELDYEPLTIIRREILPSGKSRAFVNDSPVTLDVLSTLAKALIDIHSQHDTQQLSEEDFQFFLIDALAENTPLLEQYQAALKVYKQQAKKLQELKDFQENTQKEHDYNTFVLGELQEIDLEEGMQEELEAFYTQASNSETIRDNLTEAANLLAEEEQGIMTQMRDLSSLFSTLSSYSPQYNELYERIDAVYIELDDLSREVYDLAENVEFDPKKLARVQKKLQKLYDLQKKHKVTTVSELIAIEEALEAKVAQMENIEGDIEIAQKEVDKALEGLSALAQKLHKAREKVLPTLTKSLQASLKDLGMPNAQFQISLTPTEQYLAKGNDSLSFLFSANKGGNFGLLKKTASGGELSRIMLTIKHLLATKIALPTIIFDEIDTGVSGEIAHKMGEIMKQMSQSRQVFAISHLPQVASKGDVHIKIYKTDIAGRTTTQFQELSPEERIEEIAQMLGGKDITESAREHAKQLLSKS</sequence>
<evidence type="ECO:0000256" key="4">
    <source>
        <dbReference type="ARBA" id="ARBA00022741"/>
    </source>
</evidence>
<dbReference type="GO" id="GO:0009432">
    <property type="term" value="P:SOS response"/>
    <property type="evidence" value="ECO:0007669"/>
    <property type="project" value="TreeGrafter"/>
</dbReference>
<protein>
    <recommendedName>
        <fullName evidence="3 9">DNA repair protein RecN</fullName>
    </recommendedName>
    <alternativeName>
        <fullName evidence="8 9">Recombination protein N</fullName>
    </alternativeName>
</protein>
<dbReference type="AlphaFoldDB" id="A0A1H2XAC5"/>
<evidence type="ECO:0000256" key="1">
    <source>
        <dbReference type="ARBA" id="ARBA00003618"/>
    </source>
</evidence>
<evidence type="ECO:0000256" key="3">
    <source>
        <dbReference type="ARBA" id="ARBA00021315"/>
    </source>
</evidence>
<evidence type="ECO:0000259" key="11">
    <source>
        <dbReference type="Pfam" id="PF02463"/>
    </source>
</evidence>
<evidence type="ECO:0000256" key="9">
    <source>
        <dbReference type="PIRNR" id="PIRNR003128"/>
    </source>
</evidence>
<dbReference type="PIRSF" id="PIRSF003128">
    <property type="entry name" value="RecN"/>
    <property type="match status" value="1"/>
</dbReference>
<dbReference type="PANTHER" id="PTHR11059">
    <property type="entry name" value="DNA REPAIR PROTEIN RECN"/>
    <property type="match status" value="1"/>
</dbReference>
<feature type="coiled-coil region" evidence="10">
    <location>
        <begin position="155"/>
        <end position="182"/>
    </location>
</feature>